<proteinExistence type="predicted"/>
<accession>A0A058ZWJ1</accession>
<dbReference type="InterPro" id="IPR035979">
    <property type="entry name" value="RBD_domain_sf"/>
</dbReference>
<dbReference type="STRING" id="71139.A0A058ZWJ1"/>
<dbReference type="EMBL" id="KK198781">
    <property type="protein sequence ID" value="KCW45731.1"/>
    <property type="molecule type" value="Genomic_DNA"/>
</dbReference>
<reference evidence="4" key="4">
    <citation type="submission" date="2023-07" db="EMBL/GenBank/DDBJ databases">
        <authorList>
            <person name="Myburg A.A."/>
            <person name="Grattapaglia D."/>
            <person name="Tuskan G.A."/>
            <person name="Hellsten U."/>
            <person name="Hayes R.D."/>
            <person name="Grimwood J."/>
            <person name="Jenkins J."/>
            <person name="Lindquist E."/>
            <person name="Tice H."/>
            <person name="Bauer D."/>
            <person name="Goodstein D.M."/>
            <person name="Dubchak I."/>
            <person name="Poliakov A."/>
            <person name="Mizrachi E."/>
            <person name="Kullan A.R."/>
            <person name="Hussey S.G."/>
            <person name="Pinard D."/>
            <person name="Van D.M."/>
            <person name="Singh P."/>
            <person name="Van J.I."/>
            <person name="Silva-Junior O.B."/>
            <person name="Togawa R.C."/>
            <person name="Pappas M.R."/>
            <person name="Faria D.A."/>
            <person name="Sansaloni C.P."/>
            <person name="Petroli C.D."/>
            <person name="Yang X."/>
            <person name="Ranjan P."/>
            <person name="Tschaplinski T.J."/>
            <person name="Ye C.Y."/>
            <person name="Li T."/>
            <person name="Sterck L."/>
            <person name="Vanneste K."/>
            <person name="Murat F."/>
            <person name="Soler M."/>
            <person name="Clemente H.S."/>
            <person name="Saidi N."/>
            <person name="Cassan-Wang H."/>
            <person name="Dunand C."/>
            <person name="Hefer C.A."/>
            <person name="Bornberg-Bauer E."/>
            <person name="Kersting A.R."/>
            <person name="Vining K."/>
            <person name="Amarasinghe V."/>
            <person name="Ranik M."/>
            <person name="Naithani S."/>
            <person name="Elser J."/>
            <person name="Boyd A.E."/>
            <person name="Liston A."/>
            <person name="Spatafora J.W."/>
            <person name="Dharmwardhana P."/>
            <person name="Raja R."/>
            <person name="Sullivan C."/>
            <person name="Romanel E."/>
            <person name="Alves-Ferreira M."/>
            <person name="Kulheim C."/>
            <person name="Foley W."/>
            <person name="Carocha V."/>
            <person name="Paiva J."/>
            <person name="Kudrna D."/>
            <person name="Brommonschenkel S.H."/>
            <person name="Pasquali G."/>
            <person name="Byrne M."/>
            <person name="Rigault P."/>
            <person name="Tibbits J."/>
            <person name="Spokevicius A."/>
            <person name="Jones R.C."/>
            <person name="Steane D.A."/>
            <person name="Vaillancourt R.E."/>
            <person name="Potts B.M."/>
            <person name="Joubert F."/>
            <person name="Barry K."/>
            <person name="Pappas G.J."/>
            <person name="Strauss S.H."/>
            <person name="Jaiswal P."/>
            <person name="Grima-Pettenati J."/>
            <person name="Salse J."/>
            <person name="Van D.P."/>
            <person name="Rokhsar D.S."/>
            <person name="Schmutz J."/>
        </authorList>
    </citation>
    <scope>NUCLEOTIDE SEQUENCE</scope>
    <source>
        <tissue evidence="4">Leaf extractions</tissue>
    </source>
</reference>
<dbReference type="InterPro" id="IPR051106">
    <property type="entry name" value="RNA-bind/splicing_reg"/>
</dbReference>
<dbReference type="Pfam" id="PF00076">
    <property type="entry name" value="RRM_1"/>
    <property type="match status" value="1"/>
</dbReference>
<name>A0A058ZWJ1_EUCGR</name>
<protein>
    <recommendedName>
        <fullName evidence="3">RRM domain-containing protein</fullName>
    </recommendedName>
</protein>
<dbReference type="PANTHER" id="PTHR48028:SF2">
    <property type="entry name" value="GLYCINE-RICH RNA-BINDING PROTEIN RZ1A"/>
    <property type="match status" value="1"/>
</dbReference>
<dbReference type="AlphaFoldDB" id="A0A058ZWJ1"/>
<reference evidence="4" key="3">
    <citation type="submission" date="2023-04" db="EMBL/GenBank/DDBJ databases">
        <title>WGS assembly of Eucalyptus grandis.</title>
        <authorList>
            <person name="Myburg A."/>
            <person name="Grattapaglia D."/>
            <person name="Tuskan G."/>
            <person name="Hellsten U."/>
            <person name="Hayes R."/>
            <person name="Grimwood J."/>
            <person name="Jenkins J."/>
            <person name="Lindquist E."/>
            <person name="Tice H."/>
            <person name="Bauer D."/>
            <person name="Goodstein D."/>
            <person name="Dubchak I."/>
            <person name="Poliakov A."/>
            <person name="Mizrachi E."/>
            <person name="Kullan A."/>
            <person name="Hussey S."/>
            <person name="Pinard D."/>
            <person name="Van D."/>
            <person name="Singh P."/>
            <person name="Van J."/>
            <person name="Silva-Junior O."/>
            <person name="Togawa R."/>
            <person name="Pappas M."/>
            <person name="Faria D."/>
            <person name="Sansaloni C."/>
            <person name="Petroli C."/>
            <person name="Yang X."/>
            <person name="Ranjan P."/>
            <person name="Tschaplinski T."/>
            <person name="Ye C."/>
            <person name="Li T."/>
            <person name="Sterck L."/>
            <person name="Vanneste K."/>
            <person name="Murat F."/>
            <person name="Soler M."/>
            <person name="Clemente H."/>
            <person name="Saidi N."/>
            <person name="Cassan-Wang H."/>
            <person name="Dunand C."/>
            <person name="Hefer C."/>
            <person name="Bornberg-Bauer E."/>
            <person name="Kersting A."/>
            <person name="Vining K."/>
            <person name="Amarasinghe V."/>
            <person name="Ranik M."/>
            <person name="Naithani S."/>
            <person name="Elser J."/>
            <person name="Boyd A."/>
            <person name="Liston A."/>
            <person name="Spatafora J."/>
            <person name="Dharmwardhana P."/>
            <person name="Raja R."/>
            <person name="Sullivan C."/>
            <person name="Romanel E."/>
            <person name="Alves-Ferreira M."/>
            <person name="Kulheim C."/>
            <person name="Foley W."/>
            <person name="Carocha V."/>
            <person name="Paiva J."/>
            <person name="Kudrna D."/>
            <person name="Brommonschenkel S."/>
            <person name="Pasquali G."/>
            <person name="Byrne M."/>
            <person name="Rigault P."/>
            <person name="Tibbits J."/>
            <person name="Spokevicius A."/>
            <person name="Jones R."/>
            <person name="Steane D."/>
            <person name="Vaillancourt R."/>
            <person name="Potts B."/>
            <person name="Joubert F."/>
            <person name="Barry K."/>
            <person name="Pappas G."/>
            <person name="Strauss S."/>
            <person name="Jaiswal P."/>
            <person name="Grima-Pettenati J."/>
            <person name="Salse J."/>
            <person name="Van D."/>
            <person name="Rokhsar D."/>
            <person name="Schmutz J."/>
        </authorList>
    </citation>
    <scope>NUCLEOTIDE SEQUENCE</scope>
    <source>
        <tissue evidence="4">Leaf extractions</tissue>
    </source>
</reference>
<dbReference type="Gene3D" id="3.30.70.330">
    <property type="match status" value="1"/>
</dbReference>
<dbReference type="Gramene" id="KCW45731">
    <property type="protein sequence ID" value="KCW45731"/>
    <property type="gene ID" value="EUGRSUZ_L00478"/>
</dbReference>
<evidence type="ECO:0000313" key="5">
    <source>
        <dbReference type="EMBL" id="KCW45731.1"/>
    </source>
</evidence>
<sequence>MLGVVDKFPERSHGFGFVTFDEKQAMDEAIEAMNGMDLDVRNIIEEKAQPQCSGGDQDVDCSCECRPHGDSGTQGGSGNDC</sequence>
<reference evidence="5" key="1">
    <citation type="submission" date="2013-07" db="EMBL/GenBank/DDBJ databases">
        <title>The genome of Eucalyptus grandis.</title>
        <authorList>
            <person name="Schmutz J."/>
            <person name="Hayes R."/>
            <person name="Myburg A."/>
            <person name="Tuskan G."/>
            <person name="Grattapaglia D."/>
            <person name="Rokhsar D.S."/>
        </authorList>
    </citation>
    <scope>NUCLEOTIDE SEQUENCE</scope>
    <source>
        <tissue evidence="5">Leaf extractions</tissue>
    </source>
</reference>
<feature type="domain" description="RRM" evidence="3">
    <location>
        <begin position="1"/>
        <end position="50"/>
    </location>
</feature>
<keyword evidence="1 2" id="KW-0694">RNA-binding</keyword>
<dbReference type="PROSITE" id="PS50102">
    <property type="entry name" value="RRM"/>
    <property type="match status" value="1"/>
</dbReference>
<dbReference type="PANTHER" id="PTHR48028">
    <property type="entry name" value="GLYCINE-RICH RNA-BINDING PROTEIN RZ1A"/>
    <property type="match status" value="1"/>
</dbReference>
<gene>
    <name evidence="5" type="ORF">EUGRSUZ_L00478</name>
</gene>
<dbReference type="InterPro" id="IPR012677">
    <property type="entry name" value="Nucleotide-bd_a/b_plait_sf"/>
</dbReference>
<evidence type="ECO:0000259" key="3">
    <source>
        <dbReference type="PROSITE" id="PS50102"/>
    </source>
</evidence>
<evidence type="ECO:0000256" key="2">
    <source>
        <dbReference type="PROSITE-ProRule" id="PRU00176"/>
    </source>
</evidence>
<dbReference type="Proteomes" id="UP000030711">
    <property type="component" value="Unassembled WGS sequence"/>
</dbReference>
<dbReference type="GO" id="GO:0003723">
    <property type="term" value="F:RNA binding"/>
    <property type="evidence" value="ECO:0007669"/>
    <property type="project" value="UniProtKB-UniRule"/>
</dbReference>
<dbReference type="InParanoid" id="A0A058ZWJ1"/>
<dbReference type="EMBL" id="MU848271">
    <property type="protein sequence ID" value="KAK2633144.1"/>
    <property type="molecule type" value="Genomic_DNA"/>
</dbReference>
<organism evidence="5">
    <name type="scientific">Eucalyptus grandis</name>
    <name type="common">Flooded gum</name>
    <dbReference type="NCBI Taxonomy" id="71139"/>
    <lineage>
        <taxon>Eukaryota</taxon>
        <taxon>Viridiplantae</taxon>
        <taxon>Streptophyta</taxon>
        <taxon>Embryophyta</taxon>
        <taxon>Tracheophyta</taxon>
        <taxon>Spermatophyta</taxon>
        <taxon>Magnoliopsida</taxon>
        <taxon>eudicotyledons</taxon>
        <taxon>Gunneridae</taxon>
        <taxon>Pentapetalae</taxon>
        <taxon>rosids</taxon>
        <taxon>malvids</taxon>
        <taxon>Myrtales</taxon>
        <taxon>Myrtaceae</taxon>
        <taxon>Myrtoideae</taxon>
        <taxon>Eucalypteae</taxon>
        <taxon>Eucalyptus</taxon>
    </lineage>
</organism>
<dbReference type="InterPro" id="IPR000504">
    <property type="entry name" value="RRM_dom"/>
</dbReference>
<evidence type="ECO:0000313" key="4">
    <source>
        <dbReference type="EMBL" id="KAK2633144.1"/>
    </source>
</evidence>
<evidence type="ECO:0000313" key="6">
    <source>
        <dbReference type="Proteomes" id="UP000030711"/>
    </source>
</evidence>
<keyword evidence="6" id="KW-1185">Reference proteome</keyword>
<reference evidence="4" key="2">
    <citation type="journal article" date="2014" name="Nature">
        <title>The genome of Eucalyptus grandis.</title>
        <authorList>
            <person name="Myburg A.A."/>
            <person name="Grattapaglia D."/>
            <person name="Tuskan G.A."/>
            <person name="Hellsten U."/>
            <person name="Hayes R.D."/>
            <person name="Grimwood J."/>
            <person name="Jenkins J."/>
            <person name="Lindquist E."/>
            <person name="Tice H."/>
            <person name="Bauer D."/>
            <person name="Goodstein D.M."/>
            <person name="Dubchak I."/>
            <person name="Poliakov A."/>
            <person name="Mizrachi E."/>
            <person name="Kullan A.R."/>
            <person name="Hussey S.G."/>
            <person name="Pinard D."/>
            <person name="van der Merwe K."/>
            <person name="Singh P."/>
            <person name="van Jaarsveld I."/>
            <person name="Silva-Junior O.B."/>
            <person name="Togawa R.C."/>
            <person name="Pappas M.R."/>
            <person name="Faria D.A."/>
            <person name="Sansaloni C.P."/>
            <person name="Petroli C.D."/>
            <person name="Yang X."/>
            <person name="Ranjan P."/>
            <person name="Tschaplinski T.J."/>
            <person name="Ye C.Y."/>
            <person name="Li T."/>
            <person name="Sterck L."/>
            <person name="Vanneste K."/>
            <person name="Murat F."/>
            <person name="Soler M."/>
            <person name="Clemente H.S."/>
            <person name="Saidi N."/>
            <person name="Cassan-Wang H."/>
            <person name="Dunand C."/>
            <person name="Hefer C.A."/>
            <person name="Bornberg-Bauer E."/>
            <person name="Kersting A.R."/>
            <person name="Vining K."/>
            <person name="Amarasinghe V."/>
            <person name="Ranik M."/>
            <person name="Naithani S."/>
            <person name="Elser J."/>
            <person name="Boyd A.E."/>
            <person name="Liston A."/>
            <person name="Spatafora J.W."/>
            <person name="Dharmwardhana P."/>
            <person name="Raja R."/>
            <person name="Sullivan C."/>
            <person name="Romanel E."/>
            <person name="Alves-Ferreira M."/>
            <person name="Kulheim C."/>
            <person name="Foley W."/>
            <person name="Carocha V."/>
            <person name="Paiva J."/>
            <person name="Kudrna D."/>
            <person name="Brommonschenkel S.H."/>
            <person name="Pasquali G."/>
            <person name="Byrne M."/>
            <person name="Rigault P."/>
            <person name="Tibbits J."/>
            <person name="Spokevicius A."/>
            <person name="Jones R.C."/>
            <person name="Steane D.A."/>
            <person name="Vaillancourt R.E."/>
            <person name="Potts B.M."/>
            <person name="Joubert F."/>
            <person name="Barry K."/>
            <person name="Pappas G.J."/>
            <person name="Strauss S.H."/>
            <person name="Jaiswal P."/>
            <person name="Grima-Pettenati J."/>
            <person name="Salse J."/>
            <person name="Van de Peer Y."/>
            <person name="Rokhsar D.S."/>
            <person name="Schmutz J."/>
        </authorList>
    </citation>
    <scope>NUCLEOTIDE SEQUENCE</scope>
    <source>
        <tissue evidence="4">Leaf extractions</tissue>
    </source>
</reference>
<evidence type="ECO:0000256" key="1">
    <source>
        <dbReference type="ARBA" id="ARBA00022884"/>
    </source>
</evidence>
<dbReference type="SUPFAM" id="SSF54928">
    <property type="entry name" value="RNA-binding domain, RBD"/>
    <property type="match status" value="1"/>
</dbReference>